<protein>
    <submittedName>
        <fullName evidence="2">Uncharacterized protein</fullName>
    </submittedName>
</protein>
<keyword evidence="3" id="KW-1185">Reference proteome</keyword>
<accession>A0A6V8KMK7</accession>
<dbReference type="EMBL" id="BLPF01000002">
    <property type="protein sequence ID" value="GFJ81885.1"/>
    <property type="molecule type" value="Genomic_DNA"/>
</dbReference>
<sequence length="170" mass="17075">MPQVGGGGAAQAQRAEGVDGGGDRVEVGEGLQPAGKVATGTKVELVKISGMTASSPPVPAASGSRTSRPSRAKTHENAIPTHSARPMAAAAAAGPAWKRNPMAYPTPVINARTNRFRTVSAATRPASTADRATGSARNRSIMPVARSSATATAVCEAPNAIASTHTPGSR</sequence>
<evidence type="ECO:0000313" key="3">
    <source>
        <dbReference type="Proteomes" id="UP000482800"/>
    </source>
</evidence>
<organism evidence="2 3">
    <name type="scientific">Phytohabitans houttuyneae</name>
    <dbReference type="NCBI Taxonomy" id="1076126"/>
    <lineage>
        <taxon>Bacteria</taxon>
        <taxon>Bacillati</taxon>
        <taxon>Actinomycetota</taxon>
        <taxon>Actinomycetes</taxon>
        <taxon>Micromonosporales</taxon>
        <taxon>Micromonosporaceae</taxon>
    </lineage>
</organism>
<dbReference type="AlphaFoldDB" id="A0A6V8KMK7"/>
<proteinExistence type="predicted"/>
<dbReference type="Proteomes" id="UP000482800">
    <property type="component" value="Unassembled WGS sequence"/>
</dbReference>
<feature type="region of interest" description="Disordered" evidence="1">
    <location>
        <begin position="1"/>
        <end position="93"/>
    </location>
</feature>
<comment type="caution">
    <text evidence="2">The sequence shown here is derived from an EMBL/GenBank/DDBJ whole genome shotgun (WGS) entry which is preliminary data.</text>
</comment>
<evidence type="ECO:0000256" key="1">
    <source>
        <dbReference type="SAM" id="MobiDB-lite"/>
    </source>
</evidence>
<name>A0A6V8KMK7_9ACTN</name>
<reference evidence="2 3" key="1">
    <citation type="submission" date="2020-03" db="EMBL/GenBank/DDBJ databases">
        <title>Whole genome shotgun sequence of Phytohabitans houttuyneae NBRC 108639.</title>
        <authorList>
            <person name="Komaki H."/>
            <person name="Tamura T."/>
        </authorList>
    </citation>
    <scope>NUCLEOTIDE SEQUENCE [LARGE SCALE GENOMIC DNA]</scope>
    <source>
        <strain evidence="2 3">NBRC 108639</strain>
    </source>
</reference>
<feature type="compositionally biased region" description="Low complexity" evidence="1">
    <location>
        <begin position="84"/>
        <end position="93"/>
    </location>
</feature>
<evidence type="ECO:0000313" key="2">
    <source>
        <dbReference type="EMBL" id="GFJ81885.1"/>
    </source>
</evidence>
<reference evidence="2 3" key="2">
    <citation type="submission" date="2020-03" db="EMBL/GenBank/DDBJ databases">
        <authorList>
            <person name="Ichikawa N."/>
            <person name="Kimura A."/>
            <person name="Kitahashi Y."/>
            <person name="Uohara A."/>
        </authorList>
    </citation>
    <scope>NUCLEOTIDE SEQUENCE [LARGE SCALE GENOMIC DNA]</scope>
    <source>
        <strain evidence="2 3">NBRC 108639</strain>
    </source>
</reference>
<gene>
    <name evidence="2" type="ORF">Phou_060650</name>
</gene>